<dbReference type="Pfam" id="PF13640">
    <property type="entry name" value="2OG-FeII_Oxy_3"/>
    <property type="match status" value="1"/>
</dbReference>
<name>A0A0K0Y069_9GAMM</name>
<evidence type="ECO:0000313" key="2">
    <source>
        <dbReference type="Proteomes" id="UP000066624"/>
    </source>
</evidence>
<gene>
    <name evidence="1" type="ORF">WM2015_2927</name>
</gene>
<proteinExistence type="predicted"/>
<dbReference type="Proteomes" id="UP000066624">
    <property type="component" value="Chromosome"/>
</dbReference>
<dbReference type="RefSeq" id="WP_049726780.1">
    <property type="nucleotide sequence ID" value="NZ_CP012154.1"/>
</dbReference>
<sequence length="241" mass="28062">MQFLDFDRLDAIDAPSFQQTRPYPWINPAGLLTDDGYQRLLETLPTIEQMTPSFGKQRSHGQKSHDRYALEYREDLDVDPAWHEFIAELKSSRYYGFAKRMFGRGRFKLDFHWHYAPRGSSVSPHCDANRKLGSHIFYFNTPGSWDPAWGGDTVILDDHGRFPRESAPEFDDFDEAYSGNSIGNYSLLFQRQERSWHGVREITCPEGLYRKVFIVVINDWLRARVRRAVGALKGEADQYNL</sequence>
<dbReference type="Gene3D" id="2.60.120.620">
    <property type="entry name" value="q2cbj1_9rhob like domain"/>
    <property type="match status" value="1"/>
</dbReference>
<accession>A0A0K0Y069</accession>
<reference evidence="1 2" key="1">
    <citation type="submission" date="2015-07" db="EMBL/GenBank/DDBJ databases">
        <authorList>
            <person name="Noorani M."/>
        </authorList>
    </citation>
    <scope>NUCLEOTIDE SEQUENCE [LARGE SCALE GENOMIC DNA]</scope>
    <source>
        <strain evidence="1 2">KCTC 42284</strain>
    </source>
</reference>
<keyword evidence="2" id="KW-1185">Reference proteome</keyword>
<dbReference type="PATRIC" id="fig|1579979.3.peg.2994"/>
<dbReference type="EMBL" id="CP012154">
    <property type="protein sequence ID" value="AKS43282.1"/>
    <property type="molecule type" value="Genomic_DNA"/>
</dbReference>
<dbReference type="AlphaFoldDB" id="A0A0K0Y069"/>
<dbReference type="InterPro" id="IPR044862">
    <property type="entry name" value="Pro_4_hyd_alph_FE2OG_OXY"/>
</dbReference>
<evidence type="ECO:0000313" key="1">
    <source>
        <dbReference type="EMBL" id="AKS43282.1"/>
    </source>
</evidence>
<dbReference type="OrthoDB" id="484647at2"/>
<protein>
    <submittedName>
        <fullName evidence="1">2OG-FeII oxygenase superfamily protein</fullName>
    </submittedName>
</protein>
<organism evidence="1 2">
    <name type="scientific">Wenzhouxiangella marina</name>
    <dbReference type="NCBI Taxonomy" id="1579979"/>
    <lineage>
        <taxon>Bacteria</taxon>
        <taxon>Pseudomonadati</taxon>
        <taxon>Pseudomonadota</taxon>
        <taxon>Gammaproteobacteria</taxon>
        <taxon>Chromatiales</taxon>
        <taxon>Wenzhouxiangellaceae</taxon>
        <taxon>Wenzhouxiangella</taxon>
    </lineage>
</organism>
<dbReference type="KEGG" id="wma:WM2015_2927"/>